<organism evidence="1 2">
    <name type="scientific">Eikenella corrodens CC92I</name>
    <dbReference type="NCBI Taxonomy" id="1073362"/>
    <lineage>
        <taxon>Bacteria</taxon>
        <taxon>Pseudomonadati</taxon>
        <taxon>Pseudomonadota</taxon>
        <taxon>Betaproteobacteria</taxon>
        <taxon>Neisseriales</taxon>
        <taxon>Neisseriaceae</taxon>
        <taxon>Eikenella</taxon>
    </lineage>
</organism>
<protein>
    <recommendedName>
        <fullName evidence="3">Serine protease</fullName>
    </recommendedName>
</protein>
<comment type="caution">
    <text evidence="1">The sequence shown here is derived from an EMBL/GenBank/DDBJ whole genome shotgun (WGS) entry which is preliminary data.</text>
</comment>
<gene>
    <name evidence="1" type="ORF">HMPREF1177_00061</name>
</gene>
<dbReference type="HOGENOM" id="CLU_072546_0_0_4"/>
<sequence length="271" mass="31212">MNNIEIPSFKTLYIEMFFNDVKLASGSGFLIARNKETRCVFITNKHNVTGRNPDTNKHISSTLAEPNFIEIHFHKPNFVNEWVMVRLPLYRDDGSPYWYEHPSLPSNTDVVALNLNWGDDVACYPYYLEEGQMDRESIDLRPSETVSVIGFPFGLSSFDRFPIWSTGFLAQDMERVNKDNPVFLIDCRARQGQSGSAVIVYRIGEFRTLNKSTGEVTHHIAPNRKVWDFLGIYSGRVNTESDLGRVWHISILFELYDLAVSDYEIRKNSKP</sequence>
<keyword evidence="2" id="KW-1185">Reference proteome</keyword>
<accession>V7IGF5</accession>
<dbReference type="Pfam" id="PF13365">
    <property type="entry name" value="Trypsin_2"/>
    <property type="match status" value="1"/>
</dbReference>
<dbReference type="Gene3D" id="2.40.10.120">
    <property type="match status" value="1"/>
</dbReference>
<name>V7IGF5_EIKCO</name>
<dbReference type="Proteomes" id="UP000018554">
    <property type="component" value="Unassembled WGS sequence"/>
</dbReference>
<proteinExistence type="predicted"/>
<dbReference type="AlphaFoldDB" id="V7IGF5"/>
<evidence type="ECO:0000313" key="2">
    <source>
        <dbReference type="Proteomes" id="UP000018554"/>
    </source>
</evidence>
<evidence type="ECO:0008006" key="3">
    <source>
        <dbReference type="Google" id="ProtNLM"/>
    </source>
</evidence>
<reference evidence="1 2" key="1">
    <citation type="submission" date="2013-11" db="EMBL/GenBank/DDBJ databases">
        <title>The Genome Sequence of Eikenella corrodens CC92I.</title>
        <authorList>
            <consortium name="The Broad Institute Genomics Platform"/>
            <person name="Earl A."/>
            <person name="Allen-Vercoe E."/>
            <person name="Daigneault M."/>
            <person name="Young S.K."/>
            <person name="Zeng Q."/>
            <person name="Gargeya S."/>
            <person name="Fitzgerald M."/>
            <person name="Abouelleil A."/>
            <person name="Alvarado L."/>
            <person name="Chapman S.B."/>
            <person name="Gainer-Dewar J."/>
            <person name="Goldberg J."/>
            <person name="Griggs A."/>
            <person name="Gujja S."/>
            <person name="Hansen M."/>
            <person name="Howarth C."/>
            <person name="Imamovic A."/>
            <person name="Ireland A."/>
            <person name="Larimer J."/>
            <person name="McCowan C."/>
            <person name="Murphy C."/>
            <person name="Pearson M."/>
            <person name="Poon T.W."/>
            <person name="Priest M."/>
            <person name="Roberts A."/>
            <person name="Saif S."/>
            <person name="Shea T."/>
            <person name="Sykes S."/>
            <person name="Wortman J."/>
            <person name="Nusbaum C."/>
            <person name="Birren B."/>
        </authorList>
    </citation>
    <scope>NUCLEOTIDE SEQUENCE [LARGE SCALE GENOMIC DNA]</scope>
    <source>
        <strain evidence="1 2">CC92I</strain>
    </source>
</reference>
<dbReference type="InterPro" id="IPR009003">
    <property type="entry name" value="Peptidase_S1_PA"/>
</dbReference>
<dbReference type="SUPFAM" id="SSF50494">
    <property type="entry name" value="Trypsin-like serine proteases"/>
    <property type="match status" value="1"/>
</dbReference>
<evidence type="ECO:0000313" key="1">
    <source>
        <dbReference type="EMBL" id="ETA84414.1"/>
    </source>
</evidence>
<dbReference type="EMBL" id="AZGQ01000001">
    <property type="protein sequence ID" value="ETA84414.1"/>
    <property type="molecule type" value="Genomic_DNA"/>
</dbReference>